<evidence type="ECO:0000259" key="3">
    <source>
        <dbReference type="PROSITE" id="PS50011"/>
    </source>
</evidence>
<feature type="domain" description="Protein kinase" evidence="3">
    <location>
        <begin position="240"/>
        <end position="573"/>
    </location>
</feature>
<keyword evidence="1" id="KW-0472">Membrane</keyword>
<organism evidence="4">
    <name type="scientific">Parasponia rugosa</name>
    <dbReference type="NCBI Taxonomy" id="1603294"/>
    <lineage>
        <taxon>Eukaryota</taxon>
        <taxon>Viridiplantae</taxon>
        <taxon>Streptophyta</taxon>
        <taxon>Embryophyta</taxon>
        <taxon>Tracheophyta</taxon>
        <taxon>Spermatophyta</taxon>
        <taxon>Magnoliopsida</taxon>
        <taxon>eudicotyledons</taxon>
        <taxon>Gunneridae</taxon>
        <taxon>Pentapetalae</taxon>
        <taxon>rosids</taxon>
        <taxon>fabids</taxon>
        <taxon>Rosales</taxon>
        <taxon>Cannabaceae</taxon>
        <taxon>Parasponia</taxon>
    </lineage>
</organism>
<dbReference type="InterPro" id="IPR011009">
    <property type="entry name" value="Kinase-like_dom_sf"/>
</dbReference>
<dbReference type="AlphaFoldDB" id="A0A221I0R3"/>
<dbReference type="SUPFAM" id="SSF56112">
    <property type="entry name" value="Protein kinase-like (PK-like)"/>
    <property type="match status" value="1"/>
</dbReference>
<keyword evidence="1" id="KW-0812">Transmembrane</keyword>
<feature type="signal peptide" evidence="2">
    <location>
        <begin position="1"/>
        <end position="26"/>
    </location>
</feature>
<proteinExistence type="predicted"/>
<keyword evidence="1" id="KW-1133">Transmembrane helix</keyword>
<keyword evidence="2" id="KW-0732">Signal</keyword>
<dbReference type="Pfam" id="PF07714">
    <property type="entry name" value="PK_Tyr_Ser-Thr"/>
    <property type="match status" value="1"/>
</dbReference>
<dbReference type="GO" id="GO:0005524">
    <property type="term" value="F:ATP binding"/>
    <property type="evidence" value="ECO:0007669"/>
    <property type="project" value="InterPro"/>
</dbReference>
<reference evidence="4" key="1">
    <citation type="journal article" date="2017" name="J. ISSAAS">
        <title>Parallel loss of symbiosis genes in relatives of nitrogen-fixing non-legume Parasponia.</title>
        <authorList>
            <person name="van Velzen R."/>
            <person name="Holmer R."/>
            <person name="Bu F."/>
            <person name="Rutten L."/>
            <person name="Van Zeijl A."/>
            <person name="Liu W."/>
            <person name="Santuari L."/>
            <person name="Cao Q."/>
            <person name="Sharma T."/>
            <person name="Shen D."/>
            <person name="Roswanjaya Y."/>
            <person name="Wardhani T."/>
            <person name="Kalhor M.S."/>
            <person name="Jansen J."/>
            <person name="Van den Hoogen J."/>
            <person name="Gungor B."/>
            <person name="Hartog M."/>
            <person name="Hontelez J."/>
            <person name="Verver J."/>
            <person name="Yang W.-C."/>
            <person name="Schijlen E."/>
            <person name="Repin R."/>
            <person name="Schilthuizen M."/>
            <person name="Schranz E."/>
            <person name="Heidstra R."/>
            <person name="Miyata K."/>
            <person name="Fedorova E."/>
            <person name="Kohlen W."/>
            <person name="Bisseling T."/>
            <person name="Smit S."/>
            <person name="Geurts R."/>
        </authorList>
    </citation>
    <scope>NUCLEOTIDE SEQUENCE</scope>
</reference>
<dbReference type="InterPro" id="IPR000719">
    <property type="entry name" value="Prot_kinase_dom"/>
</dbReference>
<dbReference type="InterPro" id="IPR001245">
    <property type="entry name" value="Ser-Thr/Tyr_kinase_cat_dom"/>
</dbReference>
<gene>
    <name evidence="4" type="primary">NFP2</name>
</gene>
<dbReference type="InterPro" id="IPR052611">
    <property type="entry name" value="Plant_RLK_LysM"/>
</dbReference>
<dbReference type="PANTHER" id="PTHR45927:SF2">
    <property type="entry name" value="SERINE_THREONINE RECEPTOR-LIKE KINASE NFP"/>
    <property type="match status" value="1"/>
</dbReference>
<dbReference type="Pfam" id="PF23446">
    <property type="entry name" value="LysM1_NFP_LYK"/>
    <property type="match status" value="1"/>
</dbReference>
<accession>A0A221I0R3</accession>
<evidence type="ECO:0000256" key="2">
    <source>
        <dbReference type="SAM" id="SignalP"/>
    </source>
</evidence>
<evidence type="ECO:0000313" key="4">
    <source>
        <dbReference type="EMBL" id="ASM47249.1"/>
    </source>
</evidence>
<sequence length="582" mass="65121">MADSYFPFQAIFLLLLLFSTLNMAASQLNNSATDFSCSDSPPSCEAYVAYFSQPPNYMNVGNISDLFGISQALIAKSSNLVSKDSPLIPQQLLLIPLTCTCTGNHYFANITYQVEPGDTYHYLSTVLFENLTNSQVMIQMNPEISPEYVLPYIDIIIPVFCRCPSKSHLKSEIQQFITYVWQPNDQVSNVSAKFNTSASEIVNENKYNNFSSAVGLPVLIPVSKLPVLARVKPPKSVRSKTQWILIGVESLGGIVLITLFATLLVYSNRLLKKRRKILEARRLEPRIIIQDKLLSGVSEYLGRPIMYDNKMVVEGTMDFSEQCRIGGSVYRGEIYGEVFAVKKTKQDITDELNLLQKVNHVNLVNLMGASYDTDGNRFLVYEYVENGSLERWLDLKPSSLAAASSSSSVQFLSWSQRIQIALDVANGLQYLHEHTQPNIAHWNIRTSTILLDSKFRAKIANFEVARPVGNPAMLKVDIFAFGIVLLALVSGKKALQTIENGEVIMLWKDLAKEVFEVEEKKEERLRKWMDPNLQSFYPIDGALSLSSLARACIREKSSARPKMAEIVFSLSVLAQSSSPGTP</sequence>
<dbReference type="Gene3D" id="1.10.510.10">
    <property type="entry name" value="Transferase(Phosphotransferase) domain 1"/>
    <property type="match status" value="2"/>
</dbReference>
<dbReference type="PANTHER" id="PTHR45927">
    <property type="entry name" value="LYSM-DOMAIN RECEPTOR-LIKE KINASE-RELATED"/>
    <property type="match status" value="1"/>
</dbReference>
<evidence type="ECO:0000256" key="1">
    <source>
        <dbReference type="SAM" id="Phobius"/>
    </source>
</evidence>
<dbReference type="InterPro" id="IPR056561">
    <property type="entry name" value="NFP_LYK_LysM1"/>
</dbReference>
<dbReference type="PROSITE" id="PS50011">
    <property type="entry name" value="PROTEIN_KINASE_DOM"/>
    <property type="match status" value="1"/>
</dbReference>
<dbReference type="InterPro" id="IPR059143">
    <property type="entry name" value="NFP_LysM2"/>
</dbReference>
<dbReference type="Pfam" id="PF23457">
    <property type="entry name" value="LysM2_NFP"/>
    <property type="match status" value="1"/>
</dbReference>
<feature type="transmembrane region" description="Helical" evidence="1">
    <location>
        <begin position="243"/>
        <end position="266"/>
    </location>
</feature>
<dbReference type="GO" id="GO:0004672">
    <property type="term" value="F:protein kinase activity"/>
    <property type="evidence" value="ECO:0007669"/>
    <property type="project" value="InterPro"/>
</dbReference>
<dbReference type="EMBL" id="KY786204">
    <property type="protein sequence ID" value="ASM47249.1"/>
    <property type="molecule type" value="Genomic_DNA"/>
</dbReference>
<name>A0A221I0R3_9ROSA</name>
<feature type="chain" id="PRO_5012578315" evidence="2">
    <location>
        <begin position="27"/>
        <end position="582"/>
    </location>
</feature>
<protein>
    <submittedName>
        <fullName evidence="4">Nod factor perception 2</fullName>
    </submittedName>
</protein>
<dbReference type="InterPro" id="IPR059144">
    <property type="entry name" value="NFP_LysM3"/>
</dbReference>
<dbReference type="Pfam" id="PF23462">
    <property type="entry name" value="LysM3_NFP"/>
    <property type="match status" value="1"/>
</dbReference>
<dbReference type="Gene3D" id="3.30.200.20">
    <property type="entry name" value="Phosphorylase Kinase, domain 1"/>
    <property type="match status" value="1"/>
</dbReference>